<dbReference type="GO" id="GO:0004803">
    <property type="term" value="F:transposase activity"/>
    <property type="evidence" value="ECO:0007669"/>
    <property type="project" value="InterPro"/>
</dbReference>
<dbReference type="Proteomes" id="UP000231246">
    <property type="component" value="Unassembled WGS sequence"/>
</dbReference>
<dbReference type="PANTHER" id="PTHR34322:SF2">
    <property type="entry name" value="TRANSPOSASE IS200-LIKE DOMAIN-CONTAINING PROTEIN"/>
    <property type="match status" value="1"/>
</dbReference>
<feature type="domain" description="Transposase IS200-like" evidence="1">
    <location>
        <begin position="11"/>
        <end position="159"/>
    </location>
</feature>
<dbReference type="InterPro" id="IPR036515">
    <property type="entry name" value="Transposase_17_sf"/>
</dbReference>
<dbReference type="Pfam" id="PF01797">
    <property type="entry name" value="Y1_Tnp"/>
    <property type="match status" value="1"/>
</dbReference>
<evidence type="ECO:0000313" key="2">
    <source>
        <dbReference type="EMBL" id="PIP61833.1"/>
    </source>
</evidence>
<dbReference type="AlphaFoldDB" id="A0A2H0BVX4"/>
<sequence>MPTKNRIKQYVSDGIYHIYNRGVNKQSIFFEKADYAVFLSYIKDYLVPTNKEEIRQQLVDLDLKNREKEKFIRKIGLKNYSSRISLLGYCLMPNHFHLLIHQKDERAIVEFMKSLCSRYTIFVNKKYSRVGPLFQGAYKGVLAITDEQLVHLSYYIHKQAIITPQGLTLWDLRSQRPSSLPNYLGQIKQEWVKPDRILSWFNKNSEKIGSYREFMSISSDSNSEFPIAELQID</sequence>
<dbReference type="GO" id="GO:0003677">
    <property type="term" value="F:DNA binding"/>
    <property type="evidence" value="ECO:0007669"/>
    <property type="project" value="InterPro"/>
</dbReference>
<dbReference type="Gene3D" id="3.30.70.1290">
    <property type="entry name" value="Transposase IS200-like"/>
    <property type="match status" value="1"/>
</dbReference>
<reference evidence="2 3" key="1">
    <citation type="submission" date="2017-09" db="EMBL/GenBank/DDBJ databases">
        <title>Depth-based differentiation of microbial function through sediment-hosted aquifers and enrichment of novel symbionts in the deep terrestrial subsurface.</title>
        <authorList>
            <person name="Probst A.J."/>
            <person name="Ladd B."/>
            <person name="Jarett J.K."/>
            <person name="Geller-Mcgrath D.E."/>
            <person name="Sieber C.M."/>
            <person name="Emerson J.B."/>
            <person name="Anantharaman K."/>
            <person name="Thomas B.C."/>
            <person name="Malmstrom R."/>
            <person name="Stieglmeier M."/>
            <person name="Klingl A."/>
            <person name="Woyke T."/>
            <person name="Ryan C.M."/>
            <person name="Banfield J.F."/>
        </authorList>
    </citation>
    <scope>NUCLEOTIDE SEQUENCE [LARGE SCALE GENOMIC DNA]</scope>
    <source>
        <strain evidence="2">CG22_combo_CG10-13_8_21_14_all_38_20</strain>
    </source>
</reference>
<evidence type="ECO:0000259" key="1">
    <source>
        <dbReference type="SMART" id="SM01321"/>
    </source>
</evidence>
<accession>A0A2H0BVX4</accession>
<dbReference type="PANTHER" id="PTHR34322">
    <property type="entry name" value="TRANSPOSASE, Y1_TNP DOMAIN-CONTAINING"/>
    <property type="match status" value="1"/>
</dbReference>
<dbReference type="GO" id="GO:0006313">
    <property type="term" value="P:DNA transposition"/>
    <property type="evidence" value="ECO:0007669"/>
    <property type="project" value="InterPro"/>
</dbReference>
<organism evidence="2 3">
    <name type="scientific">Candidatus Roizmanbacteria bacterium CG22_combo_CG10-13_8_21_14_all_38_20</name>
    <dbReference type="NCBI Taxonomy" id="1974862"/>
    <lineage>
        <taxon>Bacteria</taxon>
        <taxon>Candidatus Roizmaniibacteriota</taxon>
    </lineage>
</organism>
<evidence type="ECO:0000313" key="3">
    <source>
        <dbReference type="Proteomes" id="UP000231246"/>
    </source>
</evidence>
<dbReference type="InterPro" id="IPR002686">
    <property type="entry name" value="Transposase_17"/>
</dbReference>
<dbReference type="SMART" id="SM01321">
    <property type="entry name" value="Y1_Tnp"/>
    <property type="match status" value="1"/>
</dbReference>
<dbReference type="SUPFAM" id="SSF143422">
    <property type="entry name" value="Transposase IS200-like"/>
    <property type="match status" value="1"/>
</dbReference>
<protein>
    <recommendedName>
        <fullName evidence="1">Transposase IS200-like domain-containing protein</fullName>
    </recommendedName>
</protein>
<dbReference type="EMBL" id="PCTA01000013">
    <property type="protein sequence ID" value="PIP61833.1"/>
    <property type="molecule type" value="Genomic_DNA"/>
</dbReference>
<gene>
    <name evidence="2" type="ORF">COW99_01935</name>
</gene>
<comment type="caution">
    <text evidence="2">The sequence shown here is derived from an EMBL/GenBank/DDBJ whole genome shotgun (WGS) entry which is preliminary data.</text>
</comment>
<name>A0A2H0BVX4_9BACT</name>
<proteinExistence type="predicted"/>